<evidence type="ECO:0000313" key="6">
    <source>
        <dbReference type="Proteomes" id="UP000438448"/>
    </source>
</evidence>
<dbReference type="OrthoDB" id="4522759at2"/>
<dbReference type="AlphaFoldDB" id="A0A7K0D787"/>
<dbReference type="Pfam" id="PF14011">
    <property type="entry name" value="ESX-1_EspG"/>
    <property type="match status" value="1"/>
</dbReference>
<evidence type="ECO:0000256" key="2">
    <source>
        <dbReference type="ARBA" id="ARBA00006411"/>
    </source>
</evidence>
<keyword evidence="4" id="KW-0143">Chaperone</keyword>
<evidence type="ECO:0008006" key="7">
    <source>
        <dbReference type="Google" id="ProtNLM"/>
    </source>
</evidence>
<reference evidence="5 6" key="1">
    <citation type="submission" date="2019-10" db="EMBL/GenBank/DDBJ databases">
        <title>Nocardia macrotermitis sp. nov. and Nocardia aurantia sp. nov., isolated from the gut of fungus growing-termite Macrotermes natalensis.</title>
        <authorList>
            <person name="Benndorf R."/>
            <person name="Schwitalla J."/>
            <person name="Martin K."/>
            <person name="De Beer W."/>
            <person name="Kaster A.-K."/>
            <person name="Vollmers J."/>
            <person name="Poulsen M."/>
            <person name="Beemelmanns C."/>
        </authorList>
    </citation>
    <scope>NUCLEOTIDE SEQUENCE [LARGE SCALE GENOMIC DNA]</scope>
    <source>
        <strain evidence="5 6">RB20</strain>
    </source>
</reference>
<evidence type="ECO:0000256" key="4">
    <source>
        <dbReference type="ARBA" id="ARBA00023186"/>
    </source>
</evidence>
<dbReference type="Proteomes" id="UP000438448">
    <property type="component" value="Unassembled WGS sequence"/>
</dbReference>
<keyword evidence="6" id="KW-1185">Reference proteome</keyword>
<accession>A0A7K0D787</accession>
<comment type="caution">
    <text evidence="5">The sequence shown here is derived from an EMBL/GenBank/DDBJ whole genome shotgun (WGS) entry which is preliminary data.</text>
</comment>
<sequence length="251" mass="28521">MPEWAWEPDDFAALWFSDANDRIPGLLRFTSRFAYRDEFELHRPAVRARYGVDELDQIDLALHTVTTSDMRVEILGSTTKYKGSEGKPRAYRIIGARNPHHATVLYQLTEGQIDGRIRVHSYRPEQLGAGLVTAIRGREPGTAQPIIVHPNDLRDNHQSATGKTPAERYRRLLSGRVDGNGTAALLVGPIHANPQPAHEVSWCDFTDGRYLRVLGEHITIRPATAKDLSARFNAWFETAVQRQHEDEHERW</sequence>
<keyword evidence="3" id="KW-0963">Cytoplasm</keyword>
<evidence type="ECO:0000256" key="3">
    <source>
        <dbReference type="ARBA" id="ARBA00022490"/>
    </source>
</evidence>
<dbReference type="EMBL" id="WEGK01000010">
    <property type="protein sequence ID" value="MQY21630.1"/>
    <property type="molecule type" value="Genomic_DNA"/>
</dbReference>
<dbReference type="InterPro" id="IPR025734">
    <property type="entry name" value="EspG"/>
</dbReference>
<comment type="subcellular location">
    <subcellularLocation>
        <location evidence="1">Cytoplasm</location>
    </subcellularLocation>
</comment>
<comment type="similarity">
    <text evidence="2">Belongs to the EspG family.</text>
</comment>
<protein>
    <recommendedName>
        <fullName evidence="7">ESX secretion-associated protein EspG</fullName>
    </recommendedName>
</protein>
<dbReference type="RefSeq" id="WP_153412534.1">
    <property type="nucleotide sequence ID" value="NZ_WEGK01000010.1"/>
</dbReference>
<proteinExistence type="inferred from homology"/>
<evidence type="ECO:0000313" key="5">
    <source>
        <dbReference type="EMBL" id="MQY21630.1"/>
    </source>
</evidence>
<name>A0A7K0D787_9NOCA</name>
<organism evidence="5 6">
    <name type="scientific">Nocardia macrotermitis</name>
    <dbReference type="NCBI Taxonomy" id="2585198"/>
    <lineage>
        <taxon>Bacteria</taxon>
        <taxon>Bacillati</taxon>
        <taxon>Actinomycetota</taxon>
        <taxon>Actinomycetes</taxon>
        <taxon>Mycobacteriales</taxon>
        <taxon>Nocardiaceae</taxon>
        <taxon>Nocardia</taxon>
    </lineage>
</organism>
<evidence type="ECO:0000256" key="1">
    <source>
        <dbReference type="ARBA" id="ARBA00004496"/>
    </source>
</evidence>
<gene>
    <name evidence="5" type="ORF">NRB20_47430</name>
</gene>